<comment type="similarity">
    <text evidence="2">Belongs to the malate synthase family.</text>
</comment>
<dbReference type="PANTHER" id="PTHR42902:SF1">
    <property type="entry name" value="MALATE SYNTHASE 1-RELATED"/>
    <property type="match status" value="1"/>
</dbReference>
<dbReference type="InterPro" id="IPR001075">
    <property type="entry name" value="NIF_FeS_clus_asmbl_NifU_C"/>
</dbReference>
<dbReference type="FunFam" id="1.20.1220.12:FF:000001">
    <property type="entry name" value="Malate synthase"/>
    <property type="match status" value="1"/>
</dbReference>
<dbReference type="NCBIfam" id="TIGR01344">
    <property type="entry name" value="malate_syn_A"/>
    <property type="match status" value="1"/>
</dbReference>
<evidence type="ECO:0000256" key="9">
    <source>
        <dbReference type="ARBA" id="ARBA00047918"/>
    </source>
</evidence>
<dbReference type="Gene3D" id="3.20.20.360">
    <property type="entry name" value="Malate synthase, domain 3"/>
    <property type="match status" value="1"/>
</dbReference>
<feature type="domain" description="NIF system FeS cluster assembly NifU C-terminal" evidence="11">
    <location>
        <begin position="805"/>
        <end position="864"/>
    </location>
</feature>
<dbReference type="InterPro" id="IPR034904">
    <property type="entry name" value="FSCA_dom_sf"/>
</dbReference>
<dbReference type="InterPro" id="IPR046363">
    <property type="entry name" value="MS_N_TIM-barrel_dom"/>
</dbReference>
<evidence type="ECO:0000259" key="11">
    <source>
        <dbReference type="Pfam" id="PF01106"/>
    </source>
</evidence>
<feature type="domain" description="Malate synthase C-terminal" evidence="14">
    <location>
        <begin position="402"/>
        <end position="521"/>
    </location>
</feature>
<dbReference type="CDD" id="cd00727">
    <property type="entry name" value="malate_synt_A"/>
    <property type="match status" value="1"/>
</dbReference>
<dbReference type="SUPFAM" id="SSF51645">
    <property type="entry name" value="Malate synthase G"/>
    <property type="match status" value="1"/>
</dbReference>
<dbReference type="SUPFAM" id="SSF117916">
    <property type="entry name" value="Fe-S cluster assembly (FSCA) domain-like"/>
    <property type="match status" value="1"/>
</dbReference>
<evidence type="ECO:0000313" key="15">
    <source>
        <dbReference type="EMBL" id="KAK9833449.1"/>
    </source>
</evidence>
<dbReference type="Pfam" id="PF01274">
    <property type="entry name" value="MS_TIM-barrel"/>
    <property type="match status" value="1"/>
</dbReference>
<keyword evidence="6" id="KW-0329">Glyoxylate bypass</keyword>
<feature type="domain" description="Malate synthase TIM barrel" evidence="12">
    <location>
        <begin position="153"/>
        <end position="396"/>
    </location>
</feature>
<dbReference type="GO" id="GO:0006097">
    <property type="term" value="P:glyoxylate cycle"/>
    <property type="evidence" value="ECO:0007669"/>
    <property type="project" value="UniProtKB-KW"/>
</dbReference>
<dbReference type="GO" id="GO:0005198">
    <property type="term" value="F:structural molecule activity"/>
    <property type="evidence" value="ECO:0007669"/>
    <property type="project" value="UniProtKB-ARBA"/>
</dbReference>
<dbReference type="GO" id="GO:0016226">
    <property type="term" value="P:iron-sulfur cluster assembly"/>
    <property type="evidence" value="ECO:0007669"/>
    <property type="project" value="InterPro"/>
</dbReference>
<dbReference type="InterPro" id="IPR006252">
    <property type="entry name" value="Malate_synthA"/>
</dbReference>
<evidence type="ECO:0000256" key="1">
    <source>
        <dbReference type="ARBA" id="ARBA00004757"/>
    </source>
</evidence>
<organism evidence="15 16">
    <name type="scientific">Elliptochloris bilobata</name>
    <dbReference type="NCBI Taxonomy" id="381761"/>
    <lineage>
        <taxon>Eukaryota</taxon>
        <taxon>Viridiplantae</taxon>
        <taxon>Chlorophyta</taxon>
        <taxon>core chlorophytes</taxon>
        <taxon>Trebouxiophyceae</taxon>
        <taxon>Trebouxiophyceae incertae sedis</taxon>
        <taxon>Elliptochloris clade</taxon>
        <taxon>Elliptochloris</taxon>
    </lineage>
</organism>
<comment type="similarity">
    <text evidence="3">Belongs to the NifU family.</text>
</comment>
<evidence type="ECO:0000256" key="6">
    <source>
        <dbReference type="ARBA" id="ARBA00022435"/>
    </source>
</evidence>
<protein>
    <recommendedName>
        <fullName evidence="5">malate synthase</fullName>
        <ecNumber evidence="5">2.3.3.9</ecNumber>
    </recommendedName>
</protein>
<evidence type="ECO:0000313" key="16">
    <source>
        <dbReference type="Proteomes" id="UP001445335"/>
    </source>
</evidence>
<comment type="subunit">
    <text evidence="4">Homodimer; disulfide-linked.</text>
</comment>
<dbReference type="AlphaFoldDB" id="A0AAW1RHZ3"/>
<dbReference type="GO" id="GO:0005506">
    <property type="term" value="F:iron ion binding"/>
    <property type="evidence" value="ECO:0007669"/>
    <property type="project" value="InterPro"/>
</dbReference>
<dbReference type="Pfam" id="PF01106">
    <property type="entry name" value="NifU"/>
    <property type="match status" value="1"/>
</dbReference>
<dbReference type="FunFam" id="3.30.300.130:FF:000003">
    <property type="entry name" value="NifU-like protein 3, chloroplastic"/>
    <property type="match status" value="1"/>
</dbReference>
<name>A0AAW1RHZ3_9CHLO</name>
<reference evidence="15 16" key="1">
    <citation type="journal article" date="2024" name="Nat. Commun.">
        <title>Phylogenomics reveals the evolutionary origins of lichenization in chlorophyte algae.</title>
        <authorList>
            <person name="Puginier C."/>
            <person name="Libourel C."/>
            <person name="Otte J."/>
            <person name="Skaloud P."/>
            <person name="Haon M."/>
            <person name="Grisel S."/>
            <person name="Petersen M."/>
            <person name="Berrin J.G."/>
            <person name="Delaux P.M."/>
            <person name="Dal Grande F."/>
            <person name="Keller J."/>
        </authorList>
    </citation>
    <scope>NUCLEOTIDE SEQUENCE [LARGE SCALE GENOMIC DNA]</scope>
    <source>
        <strain evidence="15 16">SAG 245.80</strain>
    </source>
</reference>
<dbReference type="InterPro" id="IPR044856">
    <property type="entry name" value="Malate_synth_C_sf"/>
</dbReference>
<evidence type="ECO:0000256" key="10">
    <source>
        <dbReference type="PIRSR" id="PIRSR601465-50"/>
    </source>
</evidence>
<evidence type="ECO:0000256" key="8">
    <source>
        <dbReference type="ARBA" id="ARBA00022679"/>
    </source>
</evidence>
<evidence type="ECO:0000256" key="5">
    <source>
        <dbReference type="ARBA" id="ARBA00012636"/>
    </source>
</evidence>
<evidence type="ECO:0000259" key="12">
    <source>
        <dbReference type="Pfam" id="PF01274"/>
    </source>
</evidence>
<dbReference type="InterPro" id="IPR048355">
    <property type="entry name" value="MS_C"/>
</dbReference>
<comment type="catalytic activity">
    <reaction evidence="9">
        <text>glyoxylate + acetyl-CoA + H2O = (S)-malate + CoA + H(+)</text>
        <dbReference type="Rhea" id="RHEA:18181"/>
        <dbReference type="ChEBI" id="CHEBI:15377"/>
        <dbReference type="ChEBI" id="CHEBI:15378"/>
        <dbReference type="ChEBI" id="CHEBI:15589"/>
        <dbReference type="ChEBI" id="CHEBI:36655"/>
        <dbReference type="ChEBI" id="CHEBI:57287"/>
        <dbReference type="ChEBI" id="CHEBI:57288"/>
        <dbReference type="EC" id="2.3.3.9"/>
    </reaction>
</comment>
<feature type="domain" description="Malate synthase N-terminal" evidence="13">
    <location>
        <begin position="8"/>
        <end position="60"/>
    </location>
</feature>
<dbReference type="Gene3D" id="1.20.1220.12">
    <property type="entry name" value="Malate synthase, domain III"/>
    <property type="match status" value="1"/>
</dbReference>
<feature type="active site" description="Proton acceptor" evidence="10">
    <location>
        <position position="156"/>
    </location>
</feature>
<feature type="active site" description="Proton donor" evidence="10">
    <location>
        <position position="436"/>
    </location>
</feature>
<dbReference type="Pfam" id="PF20659">
    <property type="entry name" value="MS_C"/>
    <property type="match status" value="1"/>
</dbReference>
<dbReference type="EC" id="2.3.3.9" evidence="5"/>
<sequence>MAVRLLATRDSGILTDEALDFLAELTRNHRPRLEELLRRREAVQARYDAGEKPRFLPETVHVRESNYKVAPLPKDLLDRRVEITGPVDRKMVINALNSGSSVFMADFEDSNAPTWHNQIDGQRNLRDAVRRTISFTDPKSGKSYKLKSKTAALMVRPRGWHLPEKHVLVDGKPVPGAIFDFALYFFHNARELLARGSGPYFYLPKMQSHLEARLWNAVFLDAQALLGIPRGTIKATVLIETLPAAFEMDEILYELREHSAGLNCGRWDMIFSYIKTLRKDPAWVMPDRGVITMEQPCMRSYSLLLIKTCHRRGVHAMGGMAAQIPIKNDPQANEAALVKVRADKQREVRDGHDGTWVAHPALVTVALEVFNAGMPAPNQIGKARDDVQVGEADLLTVPKGPRTEACLRHNCVVGVQYLEAWLGGLGCVPLYNLMEDAATAEICRTQVWQWLRHKARLDDGQVLTADAFGRMLDEEMGHLKGQLGAERWARGHFPEAIRLFREFSTSATLAPFLTLPAYERLHETPMAKLPLHARSRHAAPTAVTCSAVVTDNAVPEGHKGLHGFLYGEKGADVHDNAEQQYVLREGEDDGTTLVGVDSFVAEREGERLTGVYALYDARRSLQYVGYARSIVLAIKAHRGRVGEERCALVRAMVFANKSMASRGHLVEQARRWLDKAGTTPPGNGVERELWEGATMVAAMSAAEREEHEGRALKLRKAMGENLGDDVEGEEPSARERRLNLIRAVEGDDWSSVVDGQTTETVAPELVEAQLRAARNPIATPFAHASVHRSIGNSAEAPAPMTPEAVEKALDEVRPYLIADGGNVEVVGIDSGVVMLRLQGACGTCPSSAGTMKMGIERSLKAAFGGALKGVEQVDSVETSATAAAVDAHLDMLRPAITSYGATVQVLGVEGDECRVRFDGPPPIGMGVKAAIKDKFPDIRTVTLVAS</sequence>
<keyword evidence="7" id="KW-0816">Tricarboxylic acid cycle</keyword>
<dbReference type="GO" id="GO:0004474">
    <property type="term" value="F:malate synthase activity"/>
    <property type="evidence" value="ECO:0007669"/>
    <property type="project" value="UniProtKB-EC"/>
</dbReference>
<dbReference type="FunFam" id="3.20.20.360:FF:000001">
    <property type="entry name" value="Malate synthase"/>
    <property type="match status" value="1"/>
</dbReference>
<dbReference type="InterPro" id="IPR001465">
    <property type="entry name" value="Malate_synthase_TIM"/>
</dbReference>
<dbReference type="GO" id="GO:0006099">
    <property type="term" value="P:tricarboxylic acid cycle"/>
    <property type="evidence" value="ECO:0007669"/>
    <property type="project" value="UniProtKB-KW"/>
</dbReference>
<dbReference type="InterPro" id="IPR048356">
    <property type="entry name" value="MS_N"/>
</dbReference>
<keyword evidence="16" id="KW-1185">Reference proteome</keyword>
<evidence type="ECO:0000256" key="3">
    <source>
        <dbReference type="ARBA" id="ARBA00006420"/>
    </source>
</evidence>
<dbReference type="PANTHER" id="PTHR42902">
    <property type="entry name" value="MALATE SYNTHASE"/>
    <property type="match status" value="1"/>
</dbReference>
<evidence type="ECO:0000259" key="13">
    <source>
        <dbReference type="Pfam" id="PF20656"/>
    </source>
</evidence>
<evidence type="ECO:0000256" key="7">
    <source>
        <dbReference type="ARBA" id="ARBA00022532"/>
    </source>
</evidence>
<dbReference type="EMBL" id="JALJOU010000036">
    <property type="protein sequence ID" value="KAK9833449.1"/>
    <property type="molecule type" value="Genomic_DNA"/>
</dbReference>
<dbReference type="Proteomes" id="UP001445335">
    <property type="component" value="Unassembled WGS sequence"/>
</dbReference>
<comment type="pathway">
    <text evidence="1">Carbohydrate metabolism; glyoxylate cycle; (S)-malate from isocitrate: step 2/2.</text>
</comment>
<evidence type="ECO:0000259" key="14">
    <source>
        <dbReference type="Pfam" id="PF20659"/>
    </source>
</evidence>
<evidence type="ECO:0000256" key="4">
    <source>
        <dbReference type="ARBA" id="ARBA00011748"/>
    </source>
</evidence>
<accession>A0AAW1RHZ3</accession>
<dbReference type="Pfam" id="PF20656">
    <property type="entry name" value="MS_N"/>
    <property type="match status" value="1"/>
</dbReference>
<dbReference type="InterPro" id="IPR011076">
    <property type="entry name" value="Malate_synth_sf"/>
</dbReference>
<keyword evidence="8" id="KW-0808">Transferase</keyword>
<comment type="caution">
    <text evidence="15">The sequence shown here is derived from an EMBL/GenBank/DDBJ whole genome shotgun (WGS) entry which is preliminary data.</text>
</comment>
<dbReference type="GO" id="GO:0051536">
    <property type="term" value="F:iron-sulfur cluster binding"/>
    <property type="evidence" value="ECO:0007669"/>
    <property type="project" value="InterPro"/>
</dbReference>
<dbReference type="Gene3D" id="3.30.300.130">
    <property type="entry name" value="Fe-S cluster assembly (FSCA)"/>
    <property type="match status" value="2"/>
</dbReference>
<gene>
    <name evidence="15" type="ORF">WJX81_006415</name>
</gene>
<evidence type="ECO:0000256" key="2">
    <source>
        <dbReference type="ARBA" id="ARBA00006394"/>
    </source>
</evidence>
<proteinExistence type="inferred from homology"/>
<dbReference type="GO" id="GO:0009536">
    <property type="term" value="C:plastid"/>
    <property type="evidence" value="ECO:0007669"/>
    <property type="project" value="UniProtKB-ARBA"/>
</dbReference>